<evidence type="ECO:0000313" key="13">
    <source>
        <dbReference type="EMBL" id="ACX95701.1"/>
    </source>
</evidence>
<dbReference type="KEGG" id="hna:Hneap_0856"/>
<evidence type="ECO:0000256" key="4">
    <source>
        <dbReference type="ARBA" id="ARBA00012531"/>
    </source>
</evidence>
<evidence type="ECO:0000256" key="5">
    <source>
        <dbReference type="ARBA" id="ARBA00019045"/>
    </source>
</evidence>
<dbReference type="Proteomes" id="UP000009102">
    <property type="component" value="Chromosome"/>
</dbReference>
<proteinExistence type="inferred from homology"/>
<dbReference type="SUPFAM" id="SSF51197">
    <property type="entry name" value="Clavaminate synthase-like"/>
    <property type="match status" value="1"/>
</dbReference>
<dbReference type="GO" id="GO:0046872">
    <property type="term" value="F:metal ion binding"/>
    <property type="evidence" value="ECO:0007669"/>
    <property type="project" value="UniProtKB-KW"/>
</dbReference>
<evidence type="ECO:0000256" key="11">
    <source>
        <dbReference type="RuleBase" id="RU003682"/>
    </source>
</evidence>
<evidence type="ECO:0000259" key="12">
    <source>
        <dbReference type="PROSITE" id="PS51471"/>
    </source>
</evidence>
<evidence type="ECO:0000256" key="10">
    <source>
        <dbReference type="ARBA" id="ARBA00049359"/>
    </source>
</evidence>
<keyword evidence="6" id="KW-0266">Ethylene biosynthesis</keyword>
<dbReference type="PRINTS" id="PR00682">
    <property type="entry name" value="IPNSYNTHASE"/>
</dbReference>
<evidence type="ECO:0000256" key="9">
    <source>
        <dbReference type="ARBA" id="ARBA00047725"/>
    </source>
</evidence>
<dbReference type="InterPro" id="IPR005123">
    <property type="entry name" value="Oxoglu/Fe-dep_dioxygenase_dom"/>
</dbReference>
<comment type="similarity">
    <text evidence="11">Belongs to the iron/ascorbate-dependent oxidoreductase family.</text>
</comment>
<dbReference type="Pfam" id="PF14226">
    <property type="entry name" value="DIOX_N"/>
    <property type="match status" value="1"/>
</dbReference>
<name>D0KZ28_HALNC</name>
<dbReference type="PROSITE" id="PS51471">
    <property type="entry name" value="FE2OG_OXY"/>
    <property type="match status" value="1"/>
</dbReference>
<dbReference type="GO" id="GO:0009693">
    <property type="term" value="P:ethylene biosynthetic process"/>
    <property type="evidence" value="ECO:0007669"/>
    <property type="project" value="UniProtKB-KW"/>
</dbReference>
<dbReference type="EMBL" id="CP001801">
    <property type="protein sequence ID" value="ACX95701.1"/>
    <property type="molecule type" value="Genomic_DNA"/>
</dbReference>
<organism evidence="13 14">
    <name type="scientific">Halothiobacillus neapolitanus (strain ATCC 23641 / DSM 15147 / CIP 104769 / NCIMB 8539 / c2)</name>
    <name type="common">Thiobacillus neapolitanus</name>
    <dbReference type="NCBI Taxonomy" id="555778"/>
    <lineage>
        <taxon>Bacteria</taxon>
        <taxon>Pseudomonadati</taxon>
        <taxon>Pseudomonadota</taxon>
        <taxon>Gammaproteobacteria</taxon>
        <taxon>Chromatiales</taxon>
        <taxon>Halothiobacillaceae</taxon>
        <taxon>Halothiobacillus</taxon>
    </lineage>
</organism>
<gene>
    <name evidence="13" type="ordered locus">Hneap_0856</name>
</gene>
<dbReference type="STRING" id="555778.Hneap_0856"/>
<evidence type="ECO:0000256" key="8">
    <source>
        <dbReference type="ARBA" id="ARBA00031282"/>
    </source>
</evidence>
<dbReference type="Gene3D" id="2.60.120.330">
    <property type="entry name" value="B-lactam Antibiotic, Isopenicillin N Synthase, Chain"/>
    <property type="match status" value="1"/>
</dbReference>
<evidence type="ECO:0000313" key="14">
    <source>
        <dbReference type="Proteomes" id="UP000009102"/>
    </source>
</evidence>
<evidence type="ECO:0000256" key="3">
    <source>
        <dbReference type="ARBA" id="ARBA00012293"/>
    </source>
</evidence>
<accession>D0KZ28</accession>
<comment type="pathway">
    <text evidence="2">Alkene biosynthesis; ethylene biosynthesis via 2-oxoglutarate.</text>
</comment>
<evidence type="ECO:0000256" key="7">
    <source>
        <dbReference type="ARBA" id="ARBA00031011"/>
    </source>
</evidence>
<dbReference type="Pfam" id="PF03171">
    <property type="entry name" value="2OG-FeII_Oxy"/>
    <property type="match status" value="1"/>
</dbReference>
<reference evidence="13 14" key="1">
    <citation type="submission" date="2009-10" db="EMBL/GenBank/DDBJ databases">
        <title>Complete sequence of Halothiobacillus neapolitanus c2.</title>
        <authorList>
            <consortium name="US DOE Joint Genome Institute"/>
            <person name="Lucas S."/>
            <person name="Copeland A."/>
            <person name="Lapidus A."/>
            <person name="Glavina del Rio T."/>
            <person name="Tice H."/>
            <person name="Bruce D."/>
            <person name="Goodwin L."/>
            <person name="Pitluck S."/>
            <person name="Davenport K."/>
            <person name="Brettin T."/>
            <person name="Detter J.C."/>
            <person name="Han C."/>
            <person name="Tapia R."/>
            <person name="Larimer F."/>
            <person name="Land M."/>
            <person name="Hauser L."/>
            <person name="Kyrpides N."/>
            <person name="Mikhailova N."/>
            <person name="Kerfeld C."/>
            <person name="Cannon G."/>
            <person name="Heinhort S."/>
        </authorList>
    </citation>
    <scope>NUCLEOTIDE SEQUENCE [LARGE SCALE GENOMIC DNA]</scope>
    <source>
        <strain evidence="14">ATCC 23641 / c2</strain>
    </source>
</reference>
<evidence type="ECO:0000256" key="2">
    <source>
        <dbReference type="ARBA" id="ARBA00004767"/>
    </source>
</evidence>
<dbReference type="InterPro" id="IPR026992">
    <property type="entry name" value="DIOX_N"/>
</dbReference>
<comment type="catalytic activity">
    <reaction evidence="10">
        <text>L-arginine + 2-oxoglutarate + O2 = guanidine + L-glutamate 5-semialdehyde + succinate + CO2</text>
        <dbReference type="Rhea" id="RHEA:31535"/>
        <dbReference type="ChEBI" id="CHEBI:15379"/>
        <dbReference type="ChEBI" id="CHEBI:16526"/>
        <dbReference type="ChEBI" id="CHEBI:16810"/>
        <dbReference type="ChEBI" id="CHEBI:30031"/>
        <dbReference type="ChEBI" id="CHEBI:30087"/>
        <dbReference type="ChEBI" id="CHEBI:32682"/>
        <dbReference type="ChEBI" id="CHEBI:58066"/>
        <dbReference type="EC" id="1.14.20.7"/>
    </reaction>
</comment>
<keyword evidence="14" id="KW-1185">Reference proteome</keyword>
<evidence type="ECO:0000256" key="6">
    <source>
        <dbReference type="ARBA" id="ARBA00022666"/>
    </source>
</evidence>
<sequence>MLPLIDPAVAHARTITPAVRVEAEKLYRACCDIGFFTVKNTNLSTEEFVDIFTLAHRFFAQPLEEKMRISIENSSHHRGYGKVGAEQLSPETPADFKETFDMSRDLGPTHPGVRAGDLFYGPNQYPQFEGFKETVERYYQRLSETGLNLLALMAVSLELPIDYFDPLFDDQTSVLRMIHYPPVTDAGQISAGVHTDYGCLTLLAQDAVGGLEVKPRGQDWIRVPYEPDMLVVNIGDLMQRWSNDVFQSTPHRVVPPLGVDRYSIPFFLEPNTKTRVACFDSCVTPKTPCRYEPIFSDDWITSRFNQTYAYRQK</sequence>
<keyword evidence="11" id="KW-0479">Metal-binding</keyword>
<comment type="catalytic activity">
    <reaction evidence="9">
        <text>2-oxoglutarate + O2 + 2 H(+) = ethene + 3 CO2 + H2O</text>
        <dbReference type="Rhea" id="RHEA:31523"/>
        <dbReference type="ChEBI" id="CHEBI:15377"/>
        <dbReference type="ChEBI" id="CHEBI:15378"/>
        <dbReference type="ChEBI" id="CHEBI:15379"/>
        <dbReference type="ChEBI" id="CHEBI:16526"/>
        <dbReference type="ChEBI" id="CHEBI:16810"/>
        <dbReference type="ChEBI" id="CHEBI:18153"/>
        <dbReference type="EC" id="1.13.12.19"/>
    </reaction>
</comment>
<dbReference type="InterPro" id="IPR050231">
    <property type="entry name" value="Iron_ascorbate_oxido_reductase"/>
</dbReference>
<dbReference type="InterPro" id="IPR044861">
    <property type="entry name" value="IPNS-like_FE2OG_OXY"/>
</dbReference>
<dbReference type="eggNOG" id="COG3491">
    <property type="taxonomic scope" value="Bacteria"/>
</dbReference>
<dbReference type="GO" id="GO:0102276">
    <property type="term" value="F:2-oxoglutarate oxygenase/decarboxylase (ethylene-forming) activity"/>
    <property type="evidence" value="ECO:0007669"/>
    <property type="project" value="UniProtKB-EC"/>
</dbReference>
<dbReference type="AlphaFoldDB" id="D0KZ28"/>
<dbReference type="EC" id="1.14.20.7" evidence="3"/>
<evidence type="ECO:0000256" key="1">
    <source>
        <dbReference type="ARBA" id="ARBA00001954"/>
    </source>
</evidence>
<dbReference type="PANTHER" id="PTHR47990">
    <property type="entry name" value="2-OXOGLUTARATE (2OG) AND FE(II)-DEPENDENT OXYGENASE SUPERFAMILY PROTEIN-RELATED"/>
    <property type="match status" value="1"/>
</dbReference>
<dbReference type="HOGENOM" id="CLU_010119_6_1_6"/>
<feature type="domain" description="Fe2OG dioxygenase" evidence="12">
    <location>
        <begin position="170"/>
        <end position="270"/>
    </location>
</feature>
<dbReference type="InterPro" id="IPR027443">
    <property type="entry name" value="IPNS-like_sf"/>
</dbReference>
<keyword evidence="11" id="KW-0560">Oxidoreductase</keyword>
<comment type="cofactor">
    <cofactor evidence="1">
        <name>Fe(2+)</name>
        <dbReference type="ChEBI" id="CHEBI:29033"/>
    </cofactor>
</comment>
<dbReference type="EC" id="1.13.12.19" evidence="4"/>
<protein>
    <recommendedName>
        <fullName evidence="5">2-oxoglutarate-dependent ethylene/succinate-forming enzyme</fullName>
        <ecNumber evidence="4">1.13.12.19</ecNumber>
        <ecNumber evidence="3">1.14.20.7</ecNumber>
    </recommendedName>
    <alternativeName>
        <fullName evidence="7">2-oxoglutarate dioxygenase (ethylene-forming)</fullName>
    </alternativeName>
    <alternativeName>
        <fullName evidence="8">2-oxoglutarate/L-arginine monooxygenase/decarboxylase (succinate-forming)</fullName>
    </alternativeName>
</protein>
<keyword evidence="11" id="KW-0408">Iron</keyword>